<organism evidence="1 2">
    <name type="scientific">Molossus molossus</name>
    <name type="common">Pallas' mastiff bat</name>
    <name type="synonym">Vespertilio molossus</name>
    <dbReference type="NCBI Taxonomy" id="27622"/>
    <lineage>
        <taxon>Eukaryota</taxon>
        <taxon>Metazoa</taxon>
        <taxon>Chordata</taxon>
        <taxon>Craniata</taxon>
        <taxon>Vertebrata</taxon>
        <taxon>Euteleostomi</taxon>
        <taxon>Mammalia</taxon>
        <taxon>Eutheria</taxon>
        <taxon>Laurasiatheria</taxon>
        <taxon>Chiroptera</taxon>
        <taxon>Yangochiroptera</taxon>
        <taxon>Molossidae</taxon>
        <taxon>Molossus</taxon>
    </lineage>
</organism>
<keyword evidence="2" id="KW-1185">Reference proteome</keyword>
<dbReference type="EMBL" id="JACASF010000005">
    <property type="protein sequence ID" value="KAF6477981.1"/>
    <property type="molecule type" value="Genomic_DNA"/>
</dbReference>
<accession>A0A7J8I134</accession>
<name>A0A7J8I134_MOLMO</name>
<reference evidence="1 2" key="1">
    <citation type="journal article" date="2020" name="Nature">
        <title>Six reference-quality genomes reveal evolution of bat adaptations.</title>
        <authorList>
            <person name="Jebb D."/>
            <person name="Huang Z."/>
            <person name="Pippel M."/>
            <person name="Hughes G.M."/>
            <person name="Lavrichenko K."/>
            <person name="Devanna P."/>
            <person name="Winkler S."/>
            <person name="Jermiin L.S."/>
            <person name="Skirmuntt E.C."/>
            <person name="Katzourakis A."/>
            <person name="Burkitt-Gray L."/>
            <person name="Ray D.A."/>
            <person name="Sullivan K.A.M."/>
            <person name="Roscito J.G."/>
            <person name="Kirilenko B.M."/>
            <person name="Davalos L.M."/>
            <person name="Corthals A.P."/>
            <person name="Power M.L."/>
            <person name="Jones G."/>
            <person name="Ransome R.D."/>
            <person name="Dechmann D.K.N."/>
            <person name="Locatelli A.G."/>
            <person name="Puechmaille S.J."/>
            <person name="Fedrigo O."/>
            <person name="Jarvis E.D."/>
            <person name="Hiller M."/>
            <person name="Vernes S.C."/>
            <person name="Myers E.W."/>
            <person name="Teeling E.C."/>
        </authorList>
    </citation>
    <scope>NUCLEOTIDE SEQUENCE [LARGE SCALE GENOMIC DNA]</scope>
    <source>
        <strain evidence="1">MMolMol1</strain>
        <tissue evidence="1">Muscle</tissue>
    </source>
</reference>
<proteinExistence type="predicted"/>
<dbReference type="InParanoid" id="A0A7J8I134"/>
<dbReference type="Proteomes" id="UP000550707">
    <property type="component" value="Unassembled WGS sequence"/>
</dbReference>
<protein>
    <submittedName>
        <fullName evidence="1">Uncharacterized protein</fullName>
    </submittedName>
</protein>
<dbReference type="AlphaFoldDB" id="A0A7J8I134"/>
<sequence>MLIIVIYIGAEGEGHFTGQLWNTQGSQSNNRGFESKERLIVPWPFCIWPPDFKHFQIVIQNCNWANSALKSAIRNTQTHSNTRPQKTQLWHIPRKSADVELQLVVAISHCYGDLRFKVVSIVFKLNFRNYSTPSKQVIQKE</sequence>
<gene>
    <name evidence="1" type="ORF">HJG59_010873</name>
</gene>
<comment type="caution">
    <text evidence="1">The sequence shown here is derived from an EMBL/GenBank/DDBJ whole genome shotgun (WGS) entry which is preliminary data.</text>
</comment>
<evidence type="ECO:0000313" key="1">
    <source>
        <dbReference type="EMBL" id="KAF6477981.1"/>
    </source>
</evidence>
<evidence type="ECO:0000313" key="2">
    <source>
        <dbReference type="Proteomes" id="UP000550707"/>
    </source>
</evidence>